<reference evidence="3" key="2">
    <citation type="submission" date="2015-01" db="EMBL/GenBank/DDBJ databases">
        <title>Evolutionary Origins and Diversification of the Mycorrhizal Mutualists.</title>
        <authorList>
            <consortium name="DOE Joint Genome Institute"/>
            <consortium name="Mycorrhizal Genomics Consortium"/>
            <person name="Kohler A."/>
            <person name="Kuo A."/>
            <person name="Nagy L.G."/>
            <person name="Floudas D."/>
            <person name="Copeland A."/>
            <person name="Barry K.W."/>
            <person name="Cichocki N."/>
            <person name="Veneault-Fourrey C."/>
            <person name="LaButti K."/>
            <person name="Lindquist E.A."/>
            <person name="Lipzen A."/>
            <person name="Lundell T."/>
            <person name="Morin E."/>
            <person name="Murat C."/>
            <person name="Riley R."/>
            <person name="Ohm R."/>
            <person name="Sun H."/>
            <person name="Tunlid A."/>
            <person name="Henrissat B."/>
            <person name="Grigoriev I.V."/>
            <person name="Hibbett D.S."/>
            <person name="Martin F."/>
        </authorList>
    </citation>
    <scope>NUCLEOTIDE SEQUENCE [LARGE SCALE GENOMIC DNA]</scope>
    <source>
        <strain evidence="3">ATCC 200175</strain>
    </source>
</reference>
<name>A0A0C9THK3_PAXIN</name>
<dbReference type="EMBL" id="KN819338">
    <property type="protein sequence ID" value="KIJ15135.1"/>
    <property type="molecule type" value="Genomic_DNA"/>
</dbReference>
<sequence>MPTGPEAYRQLKELRPVFDHKLNVVWTTELGLKVCQLLDFQGVLWTSIDVVCFIKVGEGEAVGPIVLWIGVAAESLLGEDAHTSANGCLDFLKEFGIIDVEVEFRETIYTPLAGPNLLVDAAPSFEYPDDRLLPLWDLISEDLMRKPDMLDHDGESCLLVIKNGNATGVTIGRATGIFSYVCKYFSNNTHQISMEWAILPYDNKSGAFAAPGDSGSIIADGRGRVGGILTSGAGKTTSSDITYATPFFWLLPSIKQNGVRRLGIPSILFAFSGLIGPPISGALLTDRNIWYRGAVFNGVSDRPNRRAGGPPRSPTAVKRYKPSTKDPLPRIKLTLPRDPDRIYYYGWPITDAWLNEFLRQELLPEDYAIEAANPFHTINAMSCLEFCCKIRNLRLRPARNPGNVPEDCLFDPESVRVLSICSDEEDQLRAKPTQEQVDYLARLLGKEDEPPTWWSDPHTLWYFDEQWLASGLAV</sequence>
<evidence type="ECO:0000256" key="1">
    <source>
        <dbReference type="SAM" id="MobiDB-lite"/>
    </source>
</evidence>
<feature type="region of interest" description="Disordered" evidence="1">
    <location>
        <begin position="301"/>
        <end position="324"/>
    </location>
</feature>
<dbReference type="HOGENOM" id="CLU_576322_0_0_1"/>
<evidence type="ECO:0000313" key="2">
    <source>
        <dbReference type="EMBL" id="KIJ15135.1"/>
    </source>
</evidence>
<gene>
    <name evidence="2" type="ORF">PAXINDRAFT_99664</name>
</gene>
<dbReference type="AlphaFoldDB" id="A0A0C9THK3"/>
<keyword evidence="3" id="KW-1185">Reference proteome</keyword>
<protein>
    <submittedName>
        <fullName evidence="2">Uncharacterized protein</fullName>
    </submittedName>
</protein>
<dbReference type="OrthoDB" id="2610489at2759"/>
<proteinExistence type="predicted"/>
<accession>A0A0C9THK3</accession>
<reference evidence="2 3" key="1">
    <citation type="submission" date="2014-06" db="EMBL/GenBank/DDBJ databases">
        <authorList>
            <consortium name="DOE Joint Genome Institute"/>
            <person name="Kuo A."/>
            <person name="Kohler A."/>
            <person name="Nagy L.G."/>
            <person name="Floudas D."/>
            <person name="Copeland A."/>
            <person name="Barry K.W."/>
            <person name="Cichocki N."/>
            <person name="Veneault-Fourrey C."/>
            <person name="LaButti K."/>
            <person name="Lindquist E.A."/>
            <person name="Lipzen A."/>
            <person name="Lundell T."/>
            <person name="Morin E."/>
            <person name="Murat C."/>
            <person name="Sun H."/>
            <person name="Tunlid A."/>
            <person name="Henrissat B."/>
            <person name="Grigoriev I.V."/>
            <person name="Hibbett D.S."/>
            <person name="Martin F."/>
            <person name="Nordberg H.P."/>
            <person name="Cantor M.N."/>
            <person name="Hua S.X."/>
        </authorList>
    </citation>
    <scope>NUCLEOTIDE SEQUENCE [LARGE SCALE GENOMIC DNA]</scope>
    <source>
        <strain evidence="2 3">ATCC 200175</strain>
    </source>
</reference>
<organism evidence="2 3">
    <name type="scientific">Paxillus involutus ATCC 200175</name>
    <dbReference type="NCBI Taxonomy" id="664439"/>
    <lineage>
        <taxon>Eukaryota</taxon>
        <taxon>Fungi</taxon>
        <taxon>Dikarya</taxon>
        <taxon>Basidiomycota</taxon>
        <taxon>Agaricomycotina</taxon>
        <taxon>Agaricomycetes</taxon>
        <taxon>Agaricomycetidae</taxon>
        <taxon>Boletales</taxon>
        <taxon>Paxilineae</taxon>
        <taxon>Paxillaceae</taxon>
        <taxon>Paxillus</taxon>
    </lineage>
</organism>
<dbReference type="SUPFAM" id="SSF50494">
    <property type="entry name" value="Trypsin-like serine proteases"/>
    <property type="match status" value="1"/>
</dbReference>
<dbReference type="Proteomes" id="UP000053647">
    <property type="component" value="Unassembled WGS sequence"/>
</dbReference>
<dbReference type="InterPro" id="IPR009003">
    <property type="entry name" value="Peptidase_S1_PA"/>
</dbReference>
<evidence type="ECO:0000313" key="3">
    <source>
        <dbReference type="Proteomes" id="UP000053647"/>
    </source>
</evidence>